<feature type="domain" description="HAMP" evidence="13">
    <location>
        <begin position="326"/>
        <end position="381"/>
    </location>
</feature>
<feature type="transmembrane region" description="Helical" evidence="12">
    <location>
        <begin position="16"/>
        <end position="37"/>
    </location>
</feature>
<evidence type="ECO:0000256" key="7">
    <source>
        <dbReference type="ARBA" id="ARBA00022777"/>
    </source>
</evidence>
<keyword evidence="10" id="KW-0902">Two-component regulatory system</keyword>
<evidence type="ECO:0000256" key="6">
    <source>
        <dbReference type="ARBA" id="ARBA00022741"/>
    </source>
</evidence>
<keyword evidence="11 12" id="KW-0472">Membrane</keyword>
<dbReference type="PATRIC" id="fig|742737.3.peg.4513"/>
<dbReference type="SMART" id="SM00304">
    <property type="entry name" value="HAMP"/>
    <property type="match status" value="1"/>
</dbReference>
<dbReference type="Pfam" id="PF06580">
    <property type="entry name" value="His_kinase"/>
    <property type="match status" value="1"/>
</dbReference>
<evidence type="ECO:0000313" key="14">
    <source>
        <dbReference type="EMBL" id="EHI57418.1"/>
    </source>
</evidence>
<dbReference type="PANTHER" id="PTHR34220:SF11">
    <property type="entry name" value="SENSOR PROTEIN KINASE HPTS"/>
    <property type="match status" value="1"/>
</dbReference>
<comment type="subcellular location">
    <subcellularLocation>
        <location evidence="1">Cell membrane</location>
        <topology evidence="1">Multi-pass membrane protein</topology>
    </subcellularLocation>
</comment>
<dbReference type="EMBL" id="ADLN01000120">
    <property type="protein sequence ID" value="EHI57418.1"/>
    <property type="molecule type" value="Genomic_DNA"/>
</dbReference>
<gene>
    <name evidence="14" type="ORF">HMPREF9473_04527</name>
</gene>
<evidence type="ECO:0000256" key="3">
    <source>
        <dbReference type="ARBA" id="ARBA00022553"/>
    </source>
</evidence>
<evidence type="ECO:0000256" key="9">
    <source>
        <dbReference type="ARBA" id="ARBA00022989"/>
    </source>
</evidence>
<dbReference type="GO" id="GO:0000155">
    <property type="term" value="F:phosphorelay sensor kinase activity"/>
    <property type="evidence" value="ECO:0007669"/>
    <property type="project" value="InterPro"/>
</dbReference>
<evidence type="ECO:0000256" key="11">
    <source>
        <dbReference type="ARBA" id="ARBA00023136"/>
    </source>
</evidence>
<evidence type="ECO:0000256" key="5">
    <source>
        <dbReference type="ARBA" id="ARBA00022692"/>
    </source>
</evidence>
<sequence>MNSVMKFFRTIRGRLFIYYSSIVILLTVLFVSLFYSYTSKTLEQQASDALLQLTINTNQAFDAKFQDMNQLANRVISSQIVKDIFYDRDTSESQMLENRWKLFQQLFALSGSVLDYQINLICTDGHFAEYGQSFDIREQNPDFIRELPWVRECLEKEGRFTLSSPRVSEWRTSGAPVISLNRAFYDVFGAEYTSIVEIQEKYRTFAQFVESNISIPSQGESAFAFVYDKSGSQIYPYTDGAADALGLKFYRQIAETGEPYGTLSDKKARTARIVAYSVSDYSGYTVIAGKSRTELLAPLRSFRNNLLLLGFLVLLVTLLITYIIASQLTVPIHNIQESINRLNLGDLSPEDAARGTNTTYELDQLNDAYASMVNRLQTSLEQTVTAKSQEIQARMLALQAQMNPHFLYNTLTTISIKAENHGDMDIVDMCDNLSSMLRYIAKEGSASVTIAVELDYLEKYLRLMKNRYPAQFTVTTEIPEELTRVQVPKLILQPIIENCFKYAFNKRAPWLIEIKGQMHDGLWSISVTDNGVGFDQEVLAFLQENMASDTFHFASDNMEKTGLLNIYYRLKLRYGEDAIFQILNLDGEGSTVTIGGKELTYEEF</sequence>
<dbReference type="GO" id="GO:0005524">
    <property type="term" value="F:ATP binding"/>
    <property type="evidence" value="ECO:0007669"/>
    <property type="project" value="UniProtKB-KW"/>
</dbReference>
<keyword evidence="9 12" id="KW-1133">Transmembrane helix</keyword>
<dbReference type="InterPro" id="IPR036890">
    <property type="entry name" value="HATPase_C_sf"/>
</dbReference>
<reference evidence="14 15" key="1">
    <citation type="submission" date="2011-08" db="EMBL/GenBank/DDBJ databases">
        <title>The Genome Sequence of Clostridium hathewayi WAL-18680.</title>
        <authorList>
            <consortium name="The Broad Institute Genome Sequencing Platform"/>
            <person name="Earl A."/>
            <person name="Ward D."/>
            <person name="Feldgarden M."/>
            <person name="Gevers D."/>
            <person name="Finegold S.M."/>
            <person name="Summanen P.H."/>
            <person name="Molitoris D.R."/>
            <person name="Song M."/>
            <person name="Daigneault M."/>
            <person name="Allen-Vercoe E."/>
            <person name="Young S.K."/>
            <person name="Zeng Q."/>
            <person name="Gargeya S."/>
            <person name="Fitzgerald M."/>
            <person name="Haas B."/>
            <person name="Abouelleil A."/>
            <person name="Alvarado L."/>
            <person name="Arachchi H.M."/>
            <person name="Berlin A."/>
            <person name="Brown A."/>
            <person name="Chapman S.B."/>
            <person name="Chen Z."/>
            <person name="Dunbar C."/>
            <person name="Freedman E."/>
            <person name="Gearin G."/>
            <person name="Gellesch M."/>
            <person name="Goldberg J."/>
            <person name="Griggs A."/>
            <person name="Gujja S."/>
            <person name="Heiman D."/>
            <person name="Howarth C."/>
            <person name="Larson L."/>
            <person name="Lui A."/>
            <person name="MacDonald P.J.P."/>
            <person name="Montmayeur A."/>
            <person name="Murphy C."/>
            <person name="Neiman D."/>
            <person name="Pearson M."/>
            <person name="Priest M."/>
            <person name="Roberts A."/>
            <person name="Saif S."/>
            <person name="Shea T."/>
            <person name="Shenoy N."/>
            <person name="Sisk P."/>
            <person name="Stolte C."/>
            <person name="Sykes S."/>
            <person name="Wortman J."/>
            <person name="Nusbaum C."/>
            <person name="Birren B."/>
        </authorList>
    </citation>
    <scope>NUCLEOTIDE SEQUENCE [LARGE SCALE GENOMIC DNA]</scope>
    <source>
        <strain evidence="14 15">WAL-18680</strain>
    </source>
</reference>
<evidence type="ECO:0000313" key="15">
    <source>
        <dbReference type="Proteomes" id="UP000005384"/>
    </source>
</evidence>
<dbReference type="Gene3D" id="6.10.340.10">
    <property type="match status" value="1"/>
</dbReference>
<evidence type="ECO:0000256" key="4">
    <source>
        <dbReference type="ARBA" id="ARBA00022679"/>
    </source>
</evidence>
<dbReference type="PROSITE" id="PS50885">
    <property type="entry name" value="HAMP"/>
    <property type="match status" value="1"/>
</dbReference>
<keyword evidence="6" id="KW-0547">Nucleotide-binding</keyword>
<keyword evidence="8" id="KW-0067">ATP-binding</keyword>
<comment type="caution">
    <text evidence="14">The sequence shown here is derived from an EMBL/GenBank/DDBJ whole genome shotgun (WGS) entry which is preliminary data.</text>
</comment>
<keyword evidence="15" id="KW-1185">Reference proteome</keyword>
<dbReference type="PANTHER" id="PTHR34220">
    <property type="entry name" value="SENSOR HISTIDINE KINASE YPDA"/>
    <property type="match status" value="1"/>
</dbReference>
<dbReference type="InterPro" id="IPR050640">
    <property type="entry name" value="Bact_2-comp_sensor_kinase"/>
</dbReference>
<evidence type="ECO:0000256" key="8">
    <source>
        <dbReference type="ARBA" id="ARBA00022840"/>
    </source>
</evidence>
<feature type="transmembrane region" description="Helical" evidence="12">
    <location>
        <begin position="306"/>
        <end position="325"/>
    </location>
</feature>
<dbReference type="Proteomes" id="UP000005384">
    <property type="component" value="Unassembled WGS sequence"/>
</dbReference>
<evidence type="ECO:0000256" key="1">
    <source>
        <dbReference type="ARBA" id="ARBA00004651"/>
    </source>
</evidence>
<evidence type="ECO:0000256" key="2">
    <source>
        <dbReference type="ARBA" id="ARBA00022475"/>
    </source>
</evidence>
<evidence type="ECO:0000256" key="10">
    <source>
        <dbReference type="ARBA" id="ARBA00023012"/>
    </source>
</evidence>
<dbReference type="InterPro" id="IPR010559">
    <property type="entry name" value="Sig_transdc_His_kin_internal"/>
</dbReference>
<dbReference type="AlphaFoldDB" id="G5ILZ9"/>
<keyword evidence="5 12" id="KW-0812">Transmembrane</keyword>
<keyword evidence="2" id="KW-1003">Cell membrane</keyword>
<organism evidence="14 15">
    <name type="scientific">Hungatella hathewayi WAL-18680</name>
    <dbReference type="NCBI Taxonomy" id="742737"/>
    <lineage>
        <taxon>Bacteria</taxon>
        <taxon>Bacillati</taxon>
        <taxon>Bacillota</taxon>
        <taxon>Clostridia</taxon>
        <taxon>Lachnospirales</taxon>
        <taxon>Lachnospiraceae</taxon>
        <taxon>Hungatella</taxon>
    </lineage>
</organism>
<accession>G5ILZ9</accession>
<dbReference type="HOGENOM" id="CLU_020473_6_1_9"/>
<name>G5ILZ9_9FIRM</name>
<dbReference type="GO" id="GO:0005886">
    <property type="term" value="C:plasma membrane"/>
    <property type="evidence" value="ECO:0007669"/>
    <property type="project" value="UniProtKB-SubCell"/>
</dbReference>
<protein>
    <recommendedName>
        <fullName evidence="13">HAMP domain-containing protein</fullName>
    </recommendedName>
</protein>
<proteinExistence type="predicted"/>
<keyword evidence="4" id="KW-0808">Transferase</keyword>
<dbReference type="Gene3D" id="3.30.565.10">
    <property type="entry name" value="Histidine kinase-like ATPase, C-terminal domain"/>
    <property type="match status" value="1"/>
</dbReference>
<keyword evidence="7" id="KW-0418">Kinase</keyword>
<dbReference type="InterPro" id="IPR003660">
    <property type="entry name" value="HAMP_dom"/>
</dbReference>
<dbReference type="RefSeq" id="WP_006782515.1">
    <property type="nucleotide sequence ID" value="NZ_CP040506.1"/>
</dbReference>
<dbReference type="SUPFAM" id="SSF55874">
    <property type="entry name" value="ATPase domain of HSP90 chaperone/DNA topoisomerase II/histidine kinase"/>
    <property type="match status" value="1"/>
</dbReference>
<evidence type="ECO:0000256" key="12">
    <source>
        <dbReference type="SAM" id="Phobius"/>
    </source>
</evidence>
<keyword evidence="3" id="KW-0597">Phosphoprotein</keyword>
<evidence type="ECO:0000259" key="13">
    <source>
        <dbReference type="PROSITE" id="PS50885"/>
    </source>
</evidence>